<dbReference type="PANTHER" id="PTHR42855">
    <property type="entry name" value="ABC TRANSPORTER ATP-BINDING SUBUNIT"/>
    <property type="match status" value="1"/>
</dbReference>
<dbReference type="InterPro" id="IPR037118">
    <property type="entry name" value="Val-tRNA_synth_C_sf"/>
</dbReference>
<feature type="domain" description="ABC transporter" evidence="6">
    <location>
        <begin position="289"/>
        <end position="507"/>
    </location>
</feature>
<dbReference type="FunFam" id="3.40.50.300:FF:000309">
    <property type="entry name" value="ABC transporter ATP-binding protein"/>
    <property type="match status" value="1"/>
</dbReference>
<sequence length="602" mass="68350">MVLLTCEHIKKSYTEKPLITDVNLTISDTDKIGFVGVNGTGKSTLLKIVSGALEPEGGTLIKSRELMIGYLPQNPDFDGSMTVLEQASFYVRRAEAKNGPGREKTEEYQIKAMLGKLGMQDTELKMNTLSGGQRKRVAMAAVLAQKSNLLILDEPTNHMDNEMIEWMEGFLKKYKGAIFMITHDRYFLDRVTNRIVEMDKGRLYSCEGNYNAYLEAKAARQEMELASERKRAAIYKKELAWIRRGAQARSTKAKGRIQRFEELKEAKLELDDSSLELSAVSSRLGKKIIELSDISKSYGDKTLIRDFSYTVLRNDRIGIIGPNGCGKSTLLKIIMGQAEPDGGRVEMGDTVKIGYFSQENEALDEDKRIIQFIGEIAGSVRTEEGIFSASQMLERFLFPPHMHSVKVGALSGGEKRRLYLLSILMQAPNILVFDEPTNDLDIDTLTVLEDYLDGFSGAVILVSHDRYFLDRLAVRTFVFEGEGKIGHYPGGYTDWLMREKPLKKSEAKEERPKARPQPEKKKKLKFSYKEQREYDSIEDDISKLEEGIAEVQRQMAANATNSGELARLDKEQQELEEQLLEKMERWEYLSELAEKIENQRTE</sequence>
<dbReference type="SMART" id="SM00382">
    <property type="entry name" value="AAA"/>
    <property type="match status" value="2"/>
</dbReference>
<evidence type="ECO:0000259" key="6">
    <source>
        <dbReference type="PROSITE" id="PS50893"/>
    </source>
</evidence>
<dbReference type="InterPro" id="IPR003439">
    <property type="entry name" value="ABC_transporter-like_ATP-bd"/>
</dbReference>
<dbReference type="CDD" id="cd03221">
    <property type="entry name" value="ABCF_EF-3"/>
    <property type="match status" value="2"/>
</dbReference>
<evidence type="ECO:0000256" key="5">
    <source>
        <dbReference type="SAM" id="MobiDB-lite"/>
    </source>
</evidence>
<accession>A0A9J6QX18</accession>
<name>A0A9J6QX18_9FIRM</name>
<evidence type="ECO:0000256" key="1">
    <source>
        <dbReference type="ARBA" id="ARBA00022737"/>
    </source>
</evidence>
<feature type="coiled-coil region" evidence="4">
    <location>
        <begin position="534"/>
        <end position="585"/>
    </location>
</feature>
<dbReference type="AlphaFoldDB" id="A0A9J6QX18"/>
<dbReference type="PANTHER" id="PTHR42855:SF1">
    <property type="entry name" value="ABC TRANSPORTER DOMAIN-CONTAINING PROTEIN"/>
    <property type="match status" value="1"/>
</dbReference>
<evidence type="ECO:0000256" key="4">
    <source>
        <dbReference type="SAM" id="Coils"/>
    </source>
</evidence>
<dbReference type="EMBL" id="JAOSHN010000007">
    <property type="protein sequence ID" value="MCU7380018.1"/>
    <property type="molecule type" value="Genomic_DNA"/>
</dbReference>
<dbReference type="Gene3D" id="3.40.50.300">
    <property type="entry name" value="P-loop containing nucleotide triphosphate hydrolases"/>
    <property type="match status" value="2"/>
</dbReference>
<evidence type="ECO:0000313" key="8">
    <source>
        <dbReference type="Proteomes" id="UP001065549"/>
    </source>
</evidence>
<dbReference type="InterPro" id="IPR003593">
    <property type="entry name" value="AAA+_ATPase"/>
</dbReference>
<dbReference type="GO" id="GO:0016887">
    <property type="term" value="F:ATP hydrolysis activity"/>
    <property type="evidence" value="ECO:0007669"/>
    <property type="project" value="InterPro"/>
</dbReference>
<keyword evidence="3 7" id="KW-0067">ATP-binding</keyword>
<dbReference type="SUPFAM" id="SSF52540">
    <property type="entry name" value="P-loop containing nucleoside triphosphate hydrolases"/>
    <property type="match status" value="2"/>
</dbReference>
<dbReference type="Gene3D" id="1.10.287.380">
    <property type="entry name" value="Valyl-tRNA synthetase, C-terminal domain"/>
    <property type="match status" value="1"/>
</dbReference>
<dbReference type="InterPro" id="IPR051309">
    <property type="entry name" value="ABCF_ATPase"/>
</dbReference>
<keyword evidence="8" id="KW-1185">Reference proteome</keyword>
<reference evidence="7" key="1">
    <citation type="submission" date="2022-09" db="EMBL/GenBank/DDBJ databases">
        <title>Culturomic study of gut microbiota in children with autism spectrum disorder.</title>
        <authorList>
            <person name="Efimov B.A."/>
            <person name="Chaplin A.V."/>
            <person name="Sokolova S.R."/>
            <person name="Pikina A.P."/>
            <person name="Korzhanova M."/>
            <person name="Belova V."/>
            <person name="Korostin D."/>
        </authorList>
    </citation>
    <scope>NUCLEOTIDE SEQUENCE</scope>
    <source>
        <strain evidence="7">ASD5510</strain>
    </source>
</reference>
<gene>
    <name evidence="7" type="ORF">OBO34_16885</name>
</gene>
<dbReference type="PROSITE" id="PS00211">
    <property type="entry name" value="ABC_TRANSPORTER_1"/>
    <property type="match status" value="1"/>
</dbReference>
<feature type="compositionally biased region" description="Basic and acidic residues" evidence="5">
    <location>
        <begin position="503"/>
        <end position="519"/>
    </location>
</feature>
<dbReference type="Pfam" id="PF12848">
    <property type="entry name" value="ABC_tran_Xtn"/>
    <property type="match status" value="1"/>
</dbReference>
<dbReference type="PROSITE" id="PS50893">
    <property type="entry name" value="ABC_TRANSPORTER_2"/>
    <property type="match status" value="2"/>
</dbReference>
<keyword evidence="1" id="KW-0677">Repeat</keyword>
<dbReference type="Proteomes" id="UP001065549">
    <property type="component" value="Unassembled WGS sequence"/>
</dbReference>
<dbReference type="Pfam" id="PF16326">
    <property type="entry name" value="ABC_tran_CTD"/>
    <property type="match status" value="1"/>
</dbReference>
<proteinExistence type="predicted"/>
<organism evidence="7 8">
    <name type="scientific">Hominibacterium faecale</name>
    <dbReference type="NCBI Taxonomy" id="2839743"/>
    <lineage>
        <taxon>Bacteria</taxon>
        <taxon>Bacillati</taxon>
        <taxon>Bacillota</taxon>
        <taxon>Clostridia</taxon>
        <taxon>Peptostreptococcales</taxon>
        <taxon>Anaerovoracaceae</taxon>
        <taxon>Hominibacterium</taxon>
    </lineage>
</organism>
<evidence type="ECO:0000256" key="3">
    <source>
        <dbReference type="ARBA" id="ARBA00022840"/>
    </source>
</evidence>
<dbReference type="InterPro" id="IPR027417">
    <property type="entry name" value="P-loop_NTPase"/>
</dbReference>
<dbReference type="Pfam" id="PF00005">
    <property type="entry name" value="ABC_tran"/>
    <property type="match status" value="2"/>
</dbReference>
<dbReference type="InterPro" id="IPR032524">
    <property type="entry name" value="ABC_tran_C"/>
</dbReference>
<protein>
    <submittedName>
        <fullName evidence="7">ABC-F family ATP-binding cassette domain-containing protein</fullName>
    </submittedName>
</protein>
<comment type="caution">
    <text evidence="7">The sequence shown here is derived from an EMBL/GenBank/DDBJ whole genome shotgun (WGS) entry which is preliminary data.</text>
</comment>
<evidence type="ECO:0000313" key="7">
    <source>
        <dbReference type="EMBL" id="MCU7380018.1"/>
    </source>
</evidence>
<feature type="region of interest" description="Disordered" evidence="5">
    <location>
        <begin position="503"/>
        <end position="525"/>
    </location>
</feature>
<evidence type="ECO:0000256" key="2">
    <source>
        <dbReference type="ARBA" id="ARBA00022741"/>
    </source>
</evidence>
<feature type="domain" description="ABC transporter" evidence="6">
    <location>
        <begin position="4"/>
        <end position="225"/>
    </location>
</feature>
<dbReference type="InterPro" id="IPR017871">
    <property type="entry name" value="ABC_transporter-like_CS"/>
</dbReference>
<dbReference type="RefSeq" id="WP_253019579.1">
    <property type="nucleotide sequence ID" value="NZ_JAJAGH010000003.1"/>
</dbReference>
<dbReference type="GO" id="GO:0005524">
    <property type="term" value="F:ATP binding"/>
    <property type="evidence" value="ECO:0007669"/>
    <property type="project" value="UniProtKB-KW"/>
</dbReference>
<dbReference type="FunFam" id="3.40.50.300:FF:000011">
    <property type="entry name" value="Putative ABC transporter ATP-binding component"/>
    <property type="match status" value="1"/>
</dbReference>
<keyword evidence="2" id="KW-0547">Nucleotide-binding</keyword>
<dbReference type="GO" id="GO:0003677">
    <property type="term" value="F:DNA binding"/>
    <property type="evidence" value="ECO:0007669"/>
    <property type="project" value="InterPro"/>
</dbReference>
<keyword evidence="4" id="KW-0175">Coiled coil</keyword>
<dbReference type="InterPro" id="IPR032781">
    <property type="entry name" value="ABC_tran_Xtn"/>
</dbReference>